<name>A0A2M6YVE3_9BACT</name>
<proteinExistence type="predicted"/>
<gene>
    <name evidence="1" type="ORF">COT02_00675</name>
</gene>
<accession>A0A2M6YVE3</accession>
<dbReference type="EMBL" id="PEWY01000017">
    <property type="protein sequence ID" value="PIU37469.1"/>
    <property type="molecule type" value="Genomic_DNA"/>
</dbReference>
<comment type="caution">
    <text evidence="1">The sequence shown here is derived from an EMBL/GenBank/DDBJ whole genome shotgun (WGS) entry which is preliminary data.</text>
</comment>
<dbReference type="Proteomes" id="UP000230184">
    <property type="component" value="Unassembled WGS sequence"/>
</dbReference>
<dbReference type="AlphaFoldDB" id="A0A2M6YVE3"/>
<evidence type="ECO:0000313" key="1">
    <source>
        <dbReference type="EMBL" id="PIU37469.1"/>
    </source>
</evidence>
<sequence>MQIIIPLTDTDHCILKEGQDVDFETPFLQKKTEEEVNISIAKNLNVSPEKIFHFLKKFVGETIEKDETIALNKGIFTTKKIISKYSGLIKEINHSDGSITILSKSKTENTFNSYFKGKVNKIKKNELSVEVSKGEEFPGKNISQNFGGKTFFVDEDADFNSENVFNSVIVCEEITPYYRAKAEALGCRGFVSLSKLSGDSEIPTAQLKNINDYKKVVKTKFTYCTILTNSSTIYFYL</sequence>
<protein>
    <submittedName>
        <fullName evidence="1">Uncharacterized protein</fullName>
    </submittedName>
</protein>
<reference evidence="2" key="1">
    <citation type="submission" date="2017-09" db="EMBL/GenBank/DDBJ databases">
        <title>Depth-based differentiation of microbial function through sediment-hosted aquifers and enrichment of novel symbionts in the deep terrestrial subsurface.</title>
        <authorList>
            <person name="Probst A.J."/>
            <person name="Ladd B."/>
            <person name="Jarett J.K."/>
            <person name="Geller-Mcgrath D.E."/>
            <person name="Sieber C.M.K."/>
            <person name="Emerson J.B."/>
            <person name="Anantharaman K."/>
            <person name="Thomas B.C."/>
            <person name="Malmstrom R."/>
            <person name="Stieglmeier M."/>
            <person name="Klingl A."/>
            <person name="Woyke T."/>
            <person name="Ryan C.M."/>
            <person name="Banfield J.F."/>
        </authorList>
    </citation>
    <scope>NUCLEOTIDE SEQUENCE [LARGE SCALE GENOMIC DNA]</scope>
</reference>
<evidence type="ECO:0000313" key="2">
    <source>
        <dbReference type="Proteomes" id="UP000230184"/>
    </source>
</evidence>
<organism evidence="1 2">
    <name type="scientific">Candidatus Roizmanbacteria bacterium CG07_land_8_20_14_0_80_34_15</name>
    <dbReference type="NCBI Taxonomy" id="1974849"/>
    <lineage>
        <taxon>Bacteria</taxon>
        <taxon>Candidatus Roizmaniibacteriota</taxon>
    </lineage>
</organism>